<dbReference type="STRING" id="1160497.A0A1L9VPX7"/>
<dbReference type="GeneID" id="34462378"/>
<organism evidence="1 2">
    <name type="scientific">Aspergillus glaucus CBS 516.65</name>
    <dbReference type="NCBI Taxonomy" id="1160497"/>
    <lineage>
        <taxon>Eukaryota</taxon>
        <taxon>Fungi</taxon>
        <taxon>Dikarya</taxon>
        <taxon>Ascomycota</taxon>
        <taxon>Pezizomycotina</taxon>
        <taxon>Eurotiomycetes</taxon>
        <taxon>Eurotiomycetidae</taxon>
        <taxon>Eurotiales</taxon>
        <taxon>Aspergillaceae</taxon>
        <taxon>Aspergillus</taxon>
        <taxon>Aspergillus subgen. Aspergillus</taxon>
    </lineage>
</organism>
<accession>A0A1L9VPX7</accession>
<dbReference type="OrthoDB" id="417697at2759"/>
<name>A0A1L9VPX7_ASPGL</name>
<dbReference type="RefSeq" id="XP_022402634.1">
    <property type="nucleotide sequence ID" value="XM_022546117.1"/>
</dbReference>
<dbReference type="Gene3D" id="3.40.50.150">
    <property type="entry name" value="Vaccinia Virus protein VP39"/>
    <property type="match status" value="1"/>
</dbReference>
<dbReference type="Pfam" id="PF13489">
    <property type="entry name" value="Methyltransf_23"/>
    <property type="match status" value="1"/>
</dbReference>
<dbReference type="AlphaFoldDB" id="A0A1L9VPX7"/>
<dbReference type="SUPFAM" id="SSF53335">
    <property type="entry name" value="S-adenosyl-L-methionine-dependent methyltransferases"/>
    <property type="match status" value="1"/>
</dbReference>
<sequence length="295" mass="33314">MGEIQPEIYILNRDAEESARLNCQHDFLLEVYGNNLIHPSIPKSNIQSVADIATGTGIWLRDAATVLGMWNRNPSSPYYLHGFDISSAQFQPLPTQTNAEISLSLQNCLEPFSSEHHGRYDFVHVRLLIGALRKGEYELAIKNIFDILKPGGYFQWEETDMDSIESDISPQPPSLIEARRLLLSSLDKSDLYTKPAEHIKSEAKCIGFSNLHIVEYSSTTRPHLRDRSRAWLTRALQSVMPMAMIRLGKASEEDFGKEMAKELMAEFESECAEAIVGLNMDMVIGKKPERLESVL</sequence>
<evidence type="ECO:0000313" key="2">
    <source>
        <dbReference type="Proteomes" id="UP000184300"/>
    </source>
</evidence>
<dbReference type="EMBL" id="KV878893">
    <property type="protein sequence ID" value="OJJ85940.1"/>
    <property type="molecule type" value="Genomic_DNA"/>
</dbReference>
<reference evidence="2" key="1">
    <citation type="journal article" date="2017" name="Genome Biol.">
        <title>Comparative genomics reveals high biological diversity and specific adaptations in the industrially and medically important fungal genus Aspergillus.</title>
        <authorList>
            <person name="de Vries R.P."/>
            <person name="Riley R."/>
            <person name="Wiebenga A."/>
            <person name="Aguilar-Osorio G."/>
            <person name="Amillis S."/>
            <person name="Uchima C.A."/>
            <person name="Anderluh G."/>
            <person name="Asadollahi M."/>
            <person name="Askin M."/>
            <person name="Barry K."/>
            <person name="Battaglia E."/>
            <person name="Bayram O."/>
            <person name="Benocci T."/>
            <person name="Braus-Stromeyer S.A."/>
            <person name="Caldana C."/>
            <person name="Canovas D."/>
            <person name="Cerqueira G.C."/>
            <person name="Chen F."/>
            <person name="Chen W."/>
            <person name="Choi C."/>
            <person name="Clum A."/>
            <person name="Dos Santos R.A."/>
            <person name="Damasio A.R."/>
            <person name="Diallinas G."/>
            <person name="Emri T."/>
            <person name="Fekete E."/>
            <person name="Flipphi M."/>
            <person name="Freyberg S."/>
            <person name="Gallo A."/>
            <person name="Gournas C."/>
            <person name="Habgood R."/>
            <person name="Hainaut M."/>
            <person name="Harispe M.L."/>
            <person name="Henrissat B."/>
            <person name="Hilden K.S."/>
            <person name="Hope R."/>
            <person name="Hossain A."/>
            <person name="Karabika E."/>
            <person name="Karaffa L."/>
            <person name="Karanyi Z."/>
            <person name="Krasevec N."/>
            <person name="Kuo A."/>
            <person name="Kusch H."/>
            <person name="LaButti K."/>
            <person name="Lagendijk E.L."/>
            <person name="Lapidus A."/>
            <person name="Levasseur A."/>
            <person name="Lindquist E."/>
            <person name="Lipzen A."/>
            <person name="Logrieco A.F."/>
            <person name="MacCabe A."/>
            <person name="Maekelae M.R."/>
            <person name="Malavazi I."/>
            <person name="Melin P."/>
            <person name="Meyer V."/>
            <person name="Mielnichuk N."/>
            <person name="Miskei M."/>
            <person name="Molnar A.P."/>
            <person name="Mule G."/>
            <person name="Ngan C.Y."/>
            <person name="Orejas M."/>
            <person name="Orosz E."/>
            <person name="Ouedraogo J.P."/>
            <person name="Overkamp K.M."/>
            <person name="Park H.-S."/>
            <person name="Perrone G."/>
            <person name="Piumi F."/>
            <person name="Punt P.J."/>
            <person name="Ram A.F."/>
            <person name="Ramon A."/>
            <person name="Rauscher S."/>
            <person name="Record E."/>
            <person name="Riano-Pachon D.M."/>
            <person name="Robert V."/>
            <person name="Roehrig J."/>
            <person name="Ruller R."/>
            <person name="Salamov A."/>
            <person name="Salih N.S."/>
            <person name="Samson R.A."/>
            <person name="Sandor E."/>
            <person name="Sanguinetti M."/>
            <person name="Schuetze T."/>
            <person name="Sepcic K."/>
            <person name="Shelest E."/>
            <person name="Sherlock G."/>
            <person name="Sophianopoulou V."/>
            <person name="Squina F.M."/>
            <person name="Sun H."/>
            <person name="Susca A."/>
            <person name="Todd R.B."/>
            <person name="Tsang A."/>
            <person name="Unkles S.E."/>
            <person name="van de Wiele N."/>
            <person name="van Rossen-Uffink D."/>
            <person name="Oliveira J.V."/>
            <person name="Vesth T.C."/>
            <person name="Visser J."/>
            <person name="Yu J.-H."/>
            <person name="Zhou M."/>
            <person name="Andersen M.R."/>
            <person name="Archer D.B."/>
            <person name="Baker S.E."/>
            <person name="Benoit I."/>
            <person name="Brakhage A.A."/>
            <person name="Braus G.H."/>
            <person name="Fischer R."/>
            <person name="Frisvad J.C."/>
            <person name="Goldman G.H."/>
            <person name="Houbraken J."/>
            <person name="Oakley B."/>
            <person name="Pocsi I."/>
            <person name="Scazzocchio C."/>
            <person name="Seiboth B."/>
            <person name="vanKuyk P.A."/>
            <person name="Wortman J."/>
            <person name="Dyer P.S."/>
            <person name="Grigoriev I.V."/>
        </authorList>
    </citation>
    <scope>NUCLEOTIDE SEQUENCE [LARGE SCALE GENOMIC DNA]</scope>
    <source>
        <strain evidence="2">CBS 516.65</strain>
    </source>
</reference>
<dbReference type="Proteomes" id="UP000184300">
    <property type="component" value="Unassembled WGS sequence"/>
</dbReference>
<protein>
    <recommendedName>
        <fullName evidence="3">Methyltransferase domain-containing protein</fullName>
    </recommendedName>
</protein>
<dbReference type="InterPro" id="IPR029063">
    <property type="entry name" value="SAM-dependent_MTases_sf"/>
</dbReference>
<dbReference type="PANTHER" id="PTHR43591:SF50">
    <property type="entry name" value="METHYLTRANSFERASE DOMAIN-CONTAINING PROTEIN-RELATED"/>
    <property type="match status" value="1"/>
</dbReference>
<evidence type="ECO:0000313" key="1">
    <source>
        <dbReference type="EMBL" id="OJJ85940.1"/>
    </source>
</evidence>
<evidence type="ECO:0008006" key="3">
    <source>
        <dbReference type="Google" id="ProtNLM"/>
    </source>
</evidence>
<proteinExistence type="predicted"/>
<keyword evidence="2" id="KW-1185">Reference proteome</keyword>
<dbReference type="PANTHER" id="PTHR43591">
    <property type="entry name" value="METHYLTRANSFERASE"/>
    <property type="match status" value="1"/>
</dbReference>
<gene>
    <name evidence="1" type="ORF">ASPGLDRAFT_44911</name>
</gene>
<dbReference type="CDD" id="cd02440">
    <property type="entry name" value="AdoMet_MTases"/>
    <property type="match status" value="1"/>
</dbReference>
<dbReference type="VEuPathDB" id="FungiDB:ASPGLDRAFT_44911"/>